<sequence>MGGWVLCLLVGTITDISRYFECNFVRDNLSWTFQAISNAVLSVIAHLMDIMNYFEGSFIRDTLPHGHFKFF</sequence>
<name>A0ABR5MIM1_9BACI</name>
<reference evidence="1 2" key="1">
    <citation type="submission" date="2015-07" db="EMBL/GenBank/DDBJ databases">
        <title>High-quality draft genome sequence of Oceanobacillus caeni HM6, a bacillus isolated from a human feces.</title>
        <authorList>
            <person name="Kumar J."/>
            <person name="Verma M.K."/>
            <person name="Pandey R."/>
            <person name="Bhambi M."/>
            <person name="Chauhan N."/>
        </authorList>
    </citation>
    <scope>NUCLEOTIDE SEQUENCE [LARGE SCALE GENOMIC DNA]</scope>
    <source>
        <strain evidence="1 2">HM6</strain>
    </source>
</reference>
<gene>
    <name evidence="1" type="ORF">AFL42_10110</name>
</gene>
<accession>A0ABR5MIM1</accession>
<comment type="caution">
    <text evidence="1">The sequence shown here is derived from an EMBL/GenBank/DDBJ whole genome shotgun (WGS) entry which is preliminary data.</text>
</comment>
<keyword evidence="2" id="KW-1185">Reference proteome</keyword>
<dbReference type="EMBL" id="LGTK01000031">
    <property type="protein sequence ID" value="KPH74470.1"/>
    <property type="molecule type" value="Genomic_DNA"/>
</dbReference>
<evidence type="ECO:0000313" key="2">
    <source>
        <dbReference type="Proteomes" id="UP000037854"/>
    </source>
</evidence>
<protein>
    <submittedName>
        <fullName evidence="1">Uncharacterized protein</fullName>
    </submittedName>
</protein>
<evidence type="ECO:0000313" key="1">
    <source>
        <dbReference type="EMBL" id="KPH74470.1"/>
    </source>
</evidence>
<organism evidence="1 2">
    <name type="scientific">Oceanobacillus caeni</name>
    <dbReference type="NCBI Taxonomy" id="405946"/>
    <lineage>
        <taxon>Bacteria</taxon>
        <taxon>Bacillati</taxon>
        <taxon>Bacillota</taxon>
        <taxon>Bacilli</taxon>
        <taxon>Bacillales</taxon>
        <taxon>Bacillaceae</taxon>
        <taxon>Oceanobacillus</taxon>
    </lineage>
</organism>
<dbReference type="Proteomes" id="UP000037854">
    <property type="component" value="Unassembled WGS sequence"/>
</dbReference>
<proteinExistence type="predicted"/>